<dbReference type="AlphaFoldDB" id="A0A8N4ID52"/>
<organism evidence="2 3">
    <name type="scientific">Elaeis guineensis var. tenera</name>
    <name type="common">Oil palm</name>
    <dbReference type="NCBI Taxonomy" id="51953"/>
    <lineage>
        <taxon>Eukaryota</taxon>
        <taxon>Viridiplantae</taxon>
        <taxon>Streptophyta</taxon>
        <taxon>Embryophyta</taxon>
        <taxon>Tracheophyta</taxon>
        <taxon>Spermatophyta</taxon>
        <taxon>Magnoliopsida</taxon>
        <taxon>Liliopsida</taxon>
        <taxon>Arecaceae</taxon>
        <taxon>Arecoideae</taxon>
        <taxon>Cocoseae</taxon>
        <taxon>Elaeidinae</taxon>
        <taxon>Elaeis</taxon>
    </lineage>
</organism>
<keyword evidence="1" id="KW-0812">Transmembrane</keyword>
<dbReference type="Proteomes" id="UP000504607">
    <property type="component" value="Chromosome 4"/>
</dbReference>
<evidence type="ECO:0000313" key="2">
    <source>
        <dbReference type="Proteomes" id="UP000504607"/>
    </source>
</evidence>
<keyword evidence="1" id="KW-0472">Membrane</keyword>
<gene>
    <name evidence="3" type="primary">LOC114914072</name>
</gene>
<dbReference type="RefSeq" id="XP_029119745.1">
    <property type="nucleotide sequence ID" value="XM_029263912.1"/>
</dbReference>
<sequence>MASNSNNQSWALRPWGTPEWLRQRPANPPISALIRCLRRWGFPFPKARGGADQYGALAGWSVVVQVVLWGWTGRRRRRTTRGRRRGRAALRGCGESQEQSRLGLSDRRQNLDCKTWQWRTEAARDLSKAGRSLRHRIPQRWQADSPLPFAFY</sequence>
<keyword evidence="2" id="KW-1185">Reference proteome</keyword>
<accession>A0A8N4ID52</accession>
<evidence type="ECO:0000313" key="3">
    <source>
        <dbReference type="RefSeq" id="XP_029119745.1"/>
    </source>
</evidence>
<keyword evidence="1" id="KW-1133">Transmembrane helix</keyword>
<proteinExistence type="predicted"/>
<evidence type="ECO:0000256" key="1">
    <source>
        <dbReference type="SAM" id="Phobius"/>
    </source>
</evidence>
<reference evidence="3" key="1">
    <citation type="submission" date="2025-08" db="UniProtKB">
        <authorList>
            <consortium name="RefSeq"/>
        </authorList>
    </citation>
    <scope>IDENTIFICATION</scope>
</reference>
<protein>
    <submittedName>
        <fullName evidence="3">Uncharacterized protein LOC114914072</fullName>
    </submittedName>
</protein>
<feature type="transmembrane region" description="Helical" evidence="1">
    <location>
        <begin position="54"/>
        <end position="71"/>
    </location>
</feature>
<name>A0A8N4ID52_ELAGV</name>